<keyword evidence="3" id="KW-1185">Reference proteome</keyword>
<comment type="caution">
    <text evidence="2">The sequence shown here is derived from an EMBL/GenBank/DDBJ whole genome shotgun (WGS) entry which is preliminary data.</text>
</comment>
<organism evidence="2 3">
    <name type="scientific">Phyllosticta paracitricarpa</name>
    <dbReference type="NCBI Taxonomy" id="2016321"/>
    <lineage>
        <taxon>Eukaryota</taxon>
        <taxon>Fungi</taxon>
        <taxon>Dikarya</taxon>
        <taxon>Ascomycota</taxon>
        <taxon>Pezizomycotina</taxon>
        <taxon>Dothideomycetes</taxon>
        <taxon>Dothideomycetes incertae sedis</taxon>
        <taxon>Botryosphaeriales</taxon>
        <taxon>Phyllostictaceae</taxon>
        <taxon>Phyllosticta</taxon>
    </lineage>
</organism>
<feature type="region of interest" description="Disordered" evidence="1">
    <location>
        <begin position="110"/>
        <end position="155"/>
    </location>
</feature>
<evidence type="ECO:0000313" key="2">
    <source>
        <dbReference type="EMBL" id="KAK7606876.1"/>
    </source>
</evidence>
<dbReference type="Proteomes" id="UP001367316">
    <property type="component" value="Unassembled WGS sequence"/>
</dbReference>
<feature type="compositionally biased region" description="Pro residues" evidence="1">
    <location>
        <begin position="205"/>
        <end position="214"/>
    </location>
</feature>
<proteinExistence type="predicted"/>
<sequence>MHRVKSSPVQSSHSLSNTSIKKILHLFPLRAAMFPSAIPSMRAALRAHTHTHTQTTGGDFFPLPPFSFSSAAAGHSSNTKQKKGRACPPPMHRLLDRRLRSSAWTITHPHLHSSPRQIRSGDGGQLHLDPLARRSGWKKSRWPSSSSSMSPPRQNPRALWLRAVLNGRTDGRTVGSSRRTLASLYSAALAGYQPTYKEIRRSITSPPPPSPPAPTTAAIHP</sequence>
<dbReference type="EMBL" id="JBBPBF010000041">
    <property type="protein sequence ID" value="KAK7606876.1"/>
    <property type="molecule type" value="Genomic_DNA"/>
</dbReference>
<evidence type="ECO:0000256" key="1">
    <source>
        <dbReference type="SAM" id="MobiDB-lite"/>
    </source>
</evidence>
<reference evidence="2 3" key="1">
    <citation type="submission" date="2024-04" db="EMBL/GenBank/DDBJ databases">
        <title>Phyllosticta paracitricarpa is synonymous to the EU quarantine fungus P. citricarpa based on phylogenomic analyses.</title>
        <authorList>
            <consortium name="Lawrence Berkeley National Laboratory"/>
            <person name="Van ingen-buijs V.A."/>
            <person name="Van westerhoven A.C."/>
            <person name="Haridas S."/>
            <person name="Skiadas P."/>
            <person name="Martin F."/>
            <person name="Groenewald J.Z."/>
            <person name="Crous P.W."/>
            <person name="Seidl M.F."/>
        </authorList>
    </citation>
    <scope>NUCLEOTIDE SEQUENCE [LARGE SCALE GENOMIC DNA]</scope>
    <source>
        <strain evidence="2 3">CBS 141358</strain>
    </source>
</reference>
<evidence type="ECO:0000313" key="3">
    <source>
        <dbReference type="Proteomes" id="UP001367316"/>
    </source>
</evidence>
<gene>
    <name evidence="2" type="ORF">JOL62DRAFT_313837</name>
</gene>
<feature type="compositionally biased region" description="Low complexity" evidence="1">
    <location>
        <begin position="142"/>
        <end position="152"/>
    </location>
</feature>
<protein>
    <submittedName>
        <fullName evidence="2">Uncharacterized protein</fullName>
    </submittedName>
</protein>
<feature type="region of interest" description="Disordered" evidence="1">
    <location>
        <begin position="200"/>
        <end position="221"/>
    </location>
</feature>
<accession>A0ABR1MVD4</accession>
<name>A0ABR1MVD4_9PEZI</name>